<organism evidence="2 4">
    <name type="scientific">Paracoccus sediminis</name>
    <dbReference type="NCBI Taxonomy" id="1214787"/>
    <lineage>
        <taxon>Bacteria</taxon>
        <taxon>Pseudomonadati</taxon>
        <taxon>Pseudomonadota</taxon>
        <taxon>Alphaproteobacteria</taxon>
        <taxon>Rhodobacterales</taxon>
        <taxon>Paracoccaceae</taxon>
        <taxon>Paracoccus</taxon>
    </lineage>
</organism>
<reference evidence="4" key="1">
    <citation type="submission" date="2017-06" db="EMBL/GenBank/DDBJ databases">
        <authorList>
            <person name="Varghese N."/>
            <person name="Submissions S."/>
        </authorList>
    </citation>
    <scope>NUCLEOTIDE SEQUENCE [LARGE SCALE GENOMIC DNA]</scope>
    <source>
        <strain evidence="4">DSM 26170</strain>
    </source>
</reference>
<feature type="compositionally biased region" description="Pro residues" evidence="1">
    <location>
        <begin position="8"/>
        <end position="19"/>
    </location>
</feature>
<protein>
    <submittedName>
        <fullName evidence="2">Uncharacterized protein</fullName>
    </submittedName>
</protein>
<reference evidence="3 5" key="3">
    <citation type="submission" date="2019-02" db="EMBL/GenBank/DDBJ databases">
        <authorList>
            <person name="Zhang G."/>
        </authorList>
    </citation>
    <scope>NUCLEOTIDE SEQUENCE [LARGE SCALE GENOMIC DNA]</scope>
    <source>
        <strain evidence="3 5">CMB17</strain>
    </source>
</reference>
<evidence type="ECO:0000313" key="4">
    <source>
        <dbReference type="Proteomes" id="UP000198409"/>
    </source>
</evidence>
<evidence type="ECO:0000313" key="3">
    <source>
        <dbReference type="EMBL" id="TBN48163.1"/>
    </source>
</evidence>
<dbReference type="EMBL" id="FZNM01000011">
    <property type="protein sequence ID" value="SNR59924.1"/>
    <property type="molecule type" value="Genomic_DNA"/>
</dbReference>
<gene>
    <name evidence="3" type="ORF">EYF88_13895</name>
    <name evidence="2" type="ORF">SAMN06265378_11114</name>
</gene>
<accession>A0A238XNJ2</accession>
<proteinExistence type="predicted"/>
<dbReference type="Proteomes" id="UP000292859">
    <property type="component" value="Unassembled WGS sequence"/>
</dbReference>
<sequence length="245" mass="25202">MAQTAIPDLPPTPADPEPAPITAGKLLPKAELIDLAAFAAKRAEKLGQTIATLTAGAEARAADVAKSLAAAGFDPKAQADAADKARAKARAEIVAASSEARWAEIKQLVAAAEGLALTEALYASPQAVLARAGLGDARRTDLMAQVAGAGPAEVRQLAMLAVATKDVVLGAAIQSVNDRLPRRDRPISSAELADALVGEEARAVSTAIAAIKNAAQRALNANREFEAGKVRPVDRVKLALNNKET</sequence>
<dbReference type="RefSeq" id="WP_089388791.1">
    <property type="nucleotide sequence ID" value="NZ_FZNM01000011.1"/>
</dbReference>
<reference evidence="2" key="2">
    <citation type="submission" date="2017-06" db="EMBL/GenBank/DDBJ databases">
        <authorList>
            <person name="Kim H.J."/>
            <person name="Triplett B.A."/>
        </authorList>
    </citation>
    <scope>NUCLEOTIDE SEQUENCE [LARGE SCALE GENOMIC DNA]</scope>
    <source>
        <strain evidence="2">DSM 26170</strain>
    </source>
</reference>
<name>A0A238XNJ2_9RHOB</name>
<dbReference type="EMBL" id="SIRL01000011">
    <property type="protein sequence ID" value="TBN48163.1"/>
    <property type="molecule type" value="Genomic_DNA"/>
</dbReference>
<feature type="region of interest" description="Disordered" evidence="1">
    <location>
        <begin position="1"/>
        <end position="22"/>
    </location>
</feature>
<dbReference type="AlphaFoldDB" id="A0A238XNJ2"/>
<evidence type="ECO:0000313" key="2">
    <source>
        <dbReference type="EMBL" id="SNR59924.1"/>
    </source>
</evidence>
<evidence type="ECO:0000256" key="1">
    <source>
        <dbReference type="SAM" id="MobiDB-lite"/>
    </source>
</evidence>
<dbReference type="OrthoDB" id="7691400at2"/>
<evidence type="ECO:0000313" key="5">
    <source>
        <dbReference type="Proteomes" id="UP000292859"/>
    </source>
</evidence>
<dbReference type="Proteomes" id="UP000198409">
    <property type="component" value="Unassembled WGS sequence"/>
</dbReference>
<keyword evidence="5" id="KW-1185">Reference proteome</keyword>